<dbReference type="CDD" id="cd03024">
    <property type="entry name" value="DsbA_FrnE"/>
    <property type="match status" value="1"/>
</dbReference>
<sequence length="217" mass="23280">MKSVDIQITYDFICPWCWIGHSHLKTALAQLPPDTPVAIQYAPCELNPDMPEDGVDRKTYRSAKFGSWARSQAMDAEAALAGKRAGIDFRYDRVAITPNTRLAHRLMSFAAGKGDAHKTDALFAAVFHAYFSEGRNIGNAEVLVALASQAGFDAQEVRDVMATAAGEREVAAGERQARIDGIRSVPALRIGGSLISGAQPPAVFLQALQQAAAPAVN</sequence>
<gene>
    <name evidence="2" type="ORF">LMG26858_03187</name>
</gene>
<evidence type="ECO:0000313" key="2">
    <source>
        <dbReference type="EMBL" id="CAB3880208.1"/>
    </source>
</evidence>
<organism evidence="2 3">
    <name type="scientific">Achromobacter anxifer</name>
    <dbReference type="NCBI Taxonomy" id="1287737"/>
    <lineage>
        <taxon>Bacteria</taxon>
        <taxon>Pseudomonadati</taxon>
        <taxon>Pseudomonadota</taxon>
        <taxon>Betaproteobacteria</taxon>
        <taxon>Burkholderiales</taxon>
        <taxon>Alcaligenaceae</taxon>
        <taxon>Achromobacter</taxon>
    </lineage>
</organism>
<reference evidence="2 3" key="1">
    <citation type="submission" date="2020-04" db="EMBL/GenBank/DDBJ databases">
        <authorList>
            <person name="De Canck E."/>
        </authorList>
    </citation>
    <scope>NUCLEOTIDE SEQUENCE [LARGE SCALE GENOMIC DNA]</scope>
    <source>
        <strain evidence="2 3">LMG 26858</strain>
    </source>
</reference>
<dbReference type="Gene3D" id="3.40.30.10">
    <property type="entry name" value="Glutaredoxin"/>
    <property type="match status" value="1"/>
</dbReference>
<protein>
    <recommendedName>
        <fullName evidence="1">DSBA-like thioredoxin domain-containing protein</fullName>
    </recommendedName>
</protein>
<dbReference type="PANTHER" id="PTHR13887">
    <property type="entry name" value="GLUTATHIONE S-TRANSFERASE KAPPA"/>
    <property type="match status" value="1"/>
</dbReference>
<evidence type="ECO:0000313" key="3">
    <source>
        <dbReference type="Proteomes" id="UP000494117"/>
    </source>
</evidence>
<keyword evidence="3" id="KW-1185">Reference proteome</keyword>
<dbReference type="Proteomes" id="UP000494117">
    <property type="component" value="Unassembled WGS sequence"/>
</dbReference>
<dbReference type="EMBL" id="CADILG010000023">
    <property type="protein sequence ID" value="CAB3880208.1"/>
    <property type="molecule type" value="Genomic_DNA"/>
</dbReference>
<dbReference type="PANTHER" id="PTHR13887:SF41">
    <property type="entry name" value="THIOREDOXIN SUPERFAMILY PROTEIN"/>
    <property type="match status" value="1"/>
</dbReference>
<dbReference type="SUPFAM" id="SSF52833">
    <property type="entry name" value="Thioredoxin-like"/>
    <property type="match status" value="1"/>
</dbReference>
<proteinExistence type="predicted"/>
<name>A0A6S7DWW3_9BURK</name>
<dbReference type="InterPro" id="IPR036249">
    <property type="entry name" value="Thioredoxin-like_sf"/>
</dbReference>
<dbReference type="AlphaFoldDB" id="A0A6S7DWW3"/>
<accession>A0A6S7DWW3</accession>
<dbReference type="Pfam" id="PF01323">
    <property type="entry name" value="DSBA"/>
    <property type="match status" value="1"/>
</dbReference>
<evidence type="ECO:0000259" key="1">
    <source>
        <dbReference type="Pfam" id="PF01323"/>
    </source>
</evidence>
<dbReference type="InterPro" id="IPR001853">
    <property type="entry name" value="DSBA-like_thioredoxin_dom"/>
</dbReference>
<dbReference type="RefSeq" id="WP_175208007.1">
    <property type="nucleotide sequence ID" value="NZ_CADILG010000023.1"/>
</dbReference>
<feature type="domain" description="DSBA-like thioredoxin" evidence="1">
    <location>
        <begin position="6"/>
        <end position="209"/>
    </location>
</feature>
<dbReference type="GO" id="GO:0016491">
    <property type="term" value="F:oxidoreductase activity"/>
    <property type="evidence" value="ECO:0007669"/>
    <property type="project" value="InterPro"/>
</dbReference>